<evidence type="ECO:0000313" key="2">
    <source>
        <dbReference type="Proteomes" id="UP001500051"/>
    </source>
</evidence>
<dbReference type="Proteomes" id="UP001500051">
    <property type="component" value="Unassembled WGS sequence"/>
</dbReference>
<sequence>MGTKFVVCHSRKGGVGKSTVAYELAWLLNAPLVDLEWESGGVTRKWGYRYEDRATSPILTAFAKGTPPRLLKGFNKPDLLPGHPDLESMQPTAEDTADALAKWAGEWGREWVVIDTHPGASEITNGALSIANVIVTPVPLRNSDLDGTEHMVNELADYPVVLVPNFVPAVPPAAEVRRLRSIIAGTPVQVAAPIPAALAVGTRKKRMAITSEDPPSKALQPVATAMQSLAAFVKEYVNA</sequence>
<evidence type="ECO:0008006" key="3">
    <source>
        <dbReference type="Google" id="ProtNLM"/>
    </source>
</evidence>
<dbReference type="InterPro" id="IPR027417">
    <property type="entry name" value="P-loop_NTPase"/>
</dbReference>
<comment type="caution">
    <text evidence="1">The sequence shown here is derived from an EMBL/GenBank/DDBJ whole genome shotgun (WGS) entry which is preliminary data.</text>
</comment>
<gene>
    <name evidence="1" type="ORF">GCM10022204_26590</name>
</gene>
<accession>A0ABP7DPP4</accession>
<name>A0ABP7DPP4_9ACTN</name>
<reference evidence="2" key="1">
    <citation type="journal article" date="2019" name="Int. J. Syst. Evol. Microbiol.">
        <title>The Global Catalogue of Microorganisms (GCM) 10K type strain sequencing project: providing services to taxonomists for standard genome sequencing and annotation.</title>
        <authorList>
            <consortium name="The Broad Institute Genomics Platform"/>
            <consortium name="The Broad Institute Genome Sequencing Center for Infectious Disease"/>
            <person name="Wu L."/>
            <person name="Ma J."/>
        </authorList>
    </citation>
    <scope>NUCLEOTIDE SEQUENCE [LARGE SCALE GENOMIC DNA]</scope>
    <source>
        <strain evidence="2">JCM 16548</strain>
    </source>
</reference>
<dbReference type="PANTHER" id="PTHR13696">
    <property type="entry name" value="P-LOOP CONTAINING NUCLEOSIDE TRIPHOSPHATE HYDROLASE"/>
    <property type="match status" value="1"/>
</dbReference>
<dbReference type="Gene3D" id="3.40.50.300">
    <property type="entry name" value="P-loop containing nucleotide triphosphate hydrolases"/>
    <property type="match status" value="1"/>
</dbReference>
<dbReference type="SUPFAM" id="SSF52540">
    <property type="entry name" value="P-loop containing nucleoside triphosphate hydrolases"/>
    <property type="match status" value="1"/>
</dbReference>
<organism evidence="1 2">
    <name type="scientific">Microlunatus aurantiacus</name>
    <dbReference type="NCBI Taxonomy" id="446786"/>
    <lineage>
        <taxon>Bacteria</taxon>
        <taxon>Bacillati</taxon>
        <taxon>Actinomycetota</taxon>
        <taxon>Actinomycetes</taxon>
        <taxon>Propionibacteriales</taxon>
        <taxon>Propionibacteriaceae</taxon>
        <taxon>Microlunatus</taxon>
    </lineage>
</organism>
<protein>
    <recommendedName>
        <fullName evidence="3">Chromosome partitioning protein</fullName>
    </recommendedName>
</protein>
<dbReference type="InterPro" id="IPR050678">
    <property type="entry name" value="DNA_Partitioning_ATPase"/>
</dbReference>
<keyword evidence="2" id="KW-1185">Reference proteome</keyword>
<dbReference type="PANTHER" id="PTHR13696:SF99">
    <property type="entry name" value="COBYRINIC ACID AC-DIAMIDE SYNTHASE"/>
    <property type="match status" value="1"/>
</dbReference>
<dbReference type="EMBL" id="BAAAYX010000011">
    <property type="protein sequence ID" value="GAA3707363.1"/>
    <property type="molecule type" value="Genomic_DNA"/>
</dbReference>
<dbReference type="RefSeq" id="WP_344812868.1">
    <property type="nucleotide sequence ID" value="NZ_BAAAYX010000011.1"/>
</dbReference>
<evidence type="ECO:0000313" key="1">
    <source>
        <dbReference type="EMBL" id="GAA3707363.1"/>
    </source>
</evidence>
<proteinExistence type="predicted"/>